<reference evidence="1 2" key="1">
    <citation type="submission" date="2019-03" db="EMBL/GenBank/DDBJ databases">
        <title>Single cell metagenomics reveals metabolic interactions within the superorganism composed of flagellate Streblomastix strix and complex community of Bacteroidetes bacteria on its surface.</title>
        <authorList>
            <person name="Treitli S.C."/>
            <person name="Kolisko M."/>
            <person name="Husnik F."/>
            <person name="Keeling P."/>
            <person name="Hampl V."/>
        </authorList>
    </citation>
    <scope>NUCLEOTIDE SEQUENCE [LARGE SCALE GENOMIC DNA]</scope>
    <source>
        <strain evidence="1">ST1C</strain>
    </source>
</reference>
<evidence type="ECO:0000313" key="1">
    <source>
        <dbReference type="EMBL" id="KAA6374782.1"/>
    </source>
</evidence>
<dbReference type="EMBL" id="SNRW01011722">
    <property type="protein sequence ID" value="KAA6374782.1"/>
    <property type="molecule type" value="Genomic_DNA"/>
</dbReference>
<protein>
    <submittedName>
        <fullName evidence="1">Uncharacterized protein</fullName>
    </submittedName>
</protein>
<accession>A0A5J4UXG5</accession>
<evidence type="ECO:0000313" key="2">
    <source>
        <dbReference type="Proteomes" id="UP000324800"/>
    </source>
</evidence>
<dbReference type="Proteomes" id="UP000324800">
    <property type="component" value="Unassembled WGS sequence"/>
</dbReference>
<sequence length="91" mass="11016">MITREEYPQFLQSDCKLEHHLRRLRCHKELGRLRMRYLASKRLQLDESLHLRQIVKKPKPQQRKKAEEEEIGIVMKANMKIPSHQEEEVSL</sequence>
<gene>
    <name evidence="1" type="ORF">EZS28_029691</name>
</gene>
<proteinExistence type="predicted"/>
<comment type="caution">
    <text evidence="1">The sequence shown here is derived from an EMBL/GenBank/DDBJ whole genome shotgun (WGS) entry which is preliminary data.</text>
</comment>
<name>A0A5J4UXG5_9EUKA</name>
<dbReference type="AlphaFoldDB" id="A0A5J4UXG5"/>
<organism evidence="1 2">
    <name type="scientific">Streblomastix strix</name>
    <dbReference type="NCBI Taxonomy" id="222440"/>
    <lineage>
        <taxon>Eukaryota</taxon>
        <taxon>Metamonada</taxon>
        <taxon>Preaxostyla</taxon>
        <taxon>Oxymonadida</taxon>
        <taxon>Streblomastigidae</taxon>
        <taxon>Streblomastix</taxon>
    </lineage>
</organism>